<dbReference type="Pfam" id="PF24764">
    <property type="entry name" value="rva_4"/>
    <property type="match status" value="1"/>
</dbReference>
<feature type="domain" description="Integrase catalytic" evidence="1">
    <location>
        <begin position="93"/>
        <end position="274"/>
    </location>
</feature>
<organism evidence="2 3">
    <name type="scientific">Acipenser oxyrinchus oxyrinchus</name>
    <dbReference type="NCBI Taxonomy" id="40147"/>
    <lineage>
        <taxon>Eukaryota</taxon>
        <taxon>Metazoa</taxon>
        <taxon>Chordata</taxon>
        <taxon>Craniata</taxon>
        <taxon>Vertebrata</taxon>
        <taxon>Euteleostomi</taxon>
        <taxon>Actinopterygii</taxon>
        <taxon>Chondrostei</taxon>
        <taxon>Acipenseriformes</taxon>
        <taxon>Acipenseridae</taxon>
        <taxon>Acipenser</taxon>
    </lineage>
</organism>
<dbReference type="InterPro" id="IPR036397">
    <property type="entry name" value="RNaseH_sf"/>
</dbReference>
<dbReference type="InterPro" id="IPR058913">
    <property type="entry name" value="Integrase_dom_put"/>
</dbReference>
<gene>
    <name evidence="2" type="ORF">AOXY_G30103</name>
</gene>
<protein>
    <recommendedName>
        <fullName evidence="1">Integrase catalytic domain-containing protein</fullName>
    </recommendedName>
</protein>
<reference evidence="2" key="1">
    <citation type="submission" date="2022-02" db="EMBL/GenBank/DDBJ databases">
        <title>Atlantic sturgeon de novo genome assembly.</title>
        <authorList>
            <person name="Stock M."/>
            <person name="Klopp C."/>
            <person name="Guiguen Y."/>
            <person name="Cabau C."/>
            <person name="Parinello H."/>
            <person name="Santidrian Yebra-Pimentel E."/>
            <person name="Kuhl H."/>
            <person name="Dirks R.P."/>
            <person name="Guessner J."/>
            <person name="Wuertz S."/>
            <person name="Du K."/>
            <person name="Schartl M."/>
        </authorList>
    </citation>
    <scope>NUCLEOTIDE SEQUENCE</scope>
    <source>
        <strain evidence="2">STURGEONOMICS-FGT-2020</strain>
        <tissue evidence="2">Whole blood</tissue>
    </source>
</reference>
<dbReference type="AlphaFoldDB" id="A0AAD8FQ97"/>
<name>A0AAD8FQ97_ACIOX</name>
<evidence type="ECO:0000313" key="3">
    <source>
        <dbReference type="Proteomes" id="UP001230051"/>
    </source>
</evidence>
<proteinExistence type="predicted"/>
<evidence type="ECO:0000259" key="1">
    <source>
        <dbReference type="PROSITE" id="PS50994"/>
    </source>
</evidence>
<dbReference type="PANTHER" id="PTHR46791:SF4">
    <property type="match status" value="1"/>
</dbReference>
<dbReference type="InterPro" id="IPR001584">
    <property type="entry name" value="Integrase_cat-core"/>
</dbReference>
<dbReference type="PANTHER" id="PTHR46791">
    <property type="entry name" value="EXPRESSED PROTEIN"/>
    <property type="match status" value="1"/>
</dbReference>
<dbReference type="GO" id="GO:0015074">
    <property type="term" value="P:DNA integration"/>
    <property type="evidence" value="ECO:0007669"/>
    <property type="project" value="InterPro"/>
</dbReference>
<dbReference type="EMBL" id="JAGXEW010000042">
    <property type="protein sequence ID" value="KAK1153210.1"/>
    <property type="molecule type" value="Genomic_DNA"/>
</dbReference>
<dbReference type="Gene3D" id="3.30.420.10">
    <property type="entry name" value="Ribonuclease H-like superfamily/Ribonuclease H"/>
    <property type="match status" value="1"/>
</dbReference>
<accession>A0AAD8FQ97</accession>
<dbReference type="InterPro" id="IPR012337">
    <property type="entry name" value="RNaseH-like_sf"/>
</dbReference>
<comment type="caution">
    <text evidence="2">The sequence shown here is derived from an EMBL/GenBank/DDBJ whole genome shotgun (WGS) entry which is preliminary data.</text>
</comment>
<evidence type="ECO:0000313" key="2">
    <source>
        <dbReference type="EMBL" id="KAK1153210.1"/>
    </source>
</evidence>
<dbReference type="PROSITE" id="PS50994">
    <property type="entry name" value="INTEGRASE"/>
    <property type="match status" value="1"/>
</dbReference>
<sequence length="319" mass="37167">ILNISVRTLFNHRAQLDLLANESFSNISDEELDSLIQQVLSSTPSVVETYISGSIRSRGLRVQRRRIRERLCVIDPVGRAIRRRQAIRRRIYNIRIPNQLWHIDGNHKLASWSFFYHGCVDGFSRCIIYLKCCNNNRAHTVLSLFQEGVRQFGLPCRVRGDAGLENIDVARFMVHQRGLGRGSFIVGRSVHNQRIERLWVELNRVLTFYYKDLFLFLEANHFLDIMSATDMHALHYVYLPRINTAVKEFVQQWNNHCLSTEHSMIPLQLWNSAMNSVSASTLLQEQEAYLNETVNPMLDDGNHGIEHYLQVRTYLQIQI</sequence>
<dbReference type="SUPFAM" id="SSF53098">
    <property type="entry name" value="Ribonuclease H-like"/>
    <property type="match status" value="1"/>
</dbReference>
<keyword evidence="3" id="KW-1185">Reference proteome</keyword>
<feature type="non-terminal residue" evidence="2">
    <location>
        <position position="1"/>
    </location>
</feature>
<dbReference type="GO" id="GO:0003676">
    <property type="term" value="F:nucleic acid binding"/>
    <property type="evidence" value="ECO:0007669"/>
    <property type="project" value="InterPro"/>
</dbReference>
<dbReference type="Proteomes" id="UP001230051">
    <property type="component" value="Unassembled WGS sequence"/>
</dbReference>